<dbReference type="RefSeq" id="WP_390321395.1">
    <property type="nucleotide sequence ID" value="NZ_JBHSPB010000036.1"/>
</dbReference>
<reference evidence="13" key="1">
    <citation type="journal article" date="2019" name="Int. J. Syst. Evol. Microbiol.">
        <title>The Global Catalogue of Microorganisms (GCM) 10K type strain sequencing project: providing services to taxonomists for standard genome sequencing and annotation.</title>
        <authorList>
            <consortium name="The Broad Institute Genomics Platform"/>
            <consortium name="The Broad Institute Genome Sequencing Center for Infectious Disease"/>
            <person name="Wu L."/>
            <person name="Ma J."/>
        </authorList>
    </citation>
    <scope>NUCLEOTIDE SEQUENCE [LARGE SCALE GENOMIC DNA]</scope>
    <source>
        <strain evidence="13">CGMCC 4.7304</strain>
    </source>
</reference>
<evidence type="ECO:0000256" key="5">
    <source>
        <dbReference type="ARBA" id="ARBA00022741"/>
    </source>
</evidence>
<dbReference type="PANTHER" id="PTHR24421">
    <property type="entry name" value="NITRATE/NITRITE SENSOR PROTEIN NARX-RELATED"/>
    <property type="match status" value="1"/>
</dbReference>
<dbReference type="GO" id="GO:0016301">
    <property type="term" value="F:kinase activity"/>
    <property type="evidence" value="ECO:0007669"/>
    <property type="project" value="UniProtKB-KW"/>
</dbReference>
<proteinExistence type="predicted"/>
<evidence type="ECO:0000256" key="7">
    <source>
        <dbReference type="ARBA" id="ARBA00022840"/>
    </source>
</evidence>
<dbReference type="InterPro" id="IPR011712">
    <property type="entry name" value="Sig_transdc_His_kin_sub3_dim/P"/>
</dbReference>
<accession>A0ABW0ZBZ1</accession>
<feature type="transmembrane region" description="Helical" evidence="10">
    <location>
        <begin position="89"/>
        <end position="107"/>
    </location>
</feature>
<keyword evidence="13" id="KW-1185">Reference proteome</keyword>
<feature type="compositionally biased region" description="Basic and acidic residues" evidence="9">
    <location>
        <begin position="382"/>
        <end position="391"/>
    </location>
</feature>
<dbReference type="Proteomes" id="UP001596083">
    <property type="component" value="Unassembled WGS sequence"/>
</dbReference>
<dbReference type="SUPFAM" id="SSF55874">
    <property type="entry name" value="ATPase domain of HSP90 chaperone/DNA topoisomerase II/histidine kinase"/>
    <property type="match status" value="1"/>
</dbReference>
<dbReference type="Gene3D" id="1.20.5.1930">
    <property type="match status" value="1"/>
</dbReference>
<protein>
    <recommendedName>
        <fullName evidence="2">histidine kinase</fullName>
        <ecNumber evidence="2">2.7.13.3</ecNumber>
    </recommendedName>
</protein>
<comment type="catalytic activity">
    <reaction evidence="1">
        <text>ATP + protein L-histidine = ADP + protein N-phospho-L-histidine.</text>
        <dbReference type="EC" id="2.7.13.3"/>
    </reaction>
</comment>
<feature type="region of interest" description="Disordered" evidence="9">
    <location>
        <begin position="369"/>
        <end position="391"/>
    </location>
</feature>
<comment type="caution">
    <text evidence="12">The sequence shown here is derived from an EMBL/GenBank/DDBJ whole genome shotgun (WGS) entry which is preliminary data.</text>
</comment>
<evidence type="ECO:0000256" key="4">
    <source>
        <dbReference type="ARBA" id="ARBA00022679"/>
    </source>
</evidence>
<evidence type="ECO:0000256" key="8">
    <source>
        <dbReference type="ARBA" id="ARBA00023012"/>
    </source>
</evidence>
<evidence type="ECO:0000259" key="11">
    <source>
        <dbReference type="Pfam" id="PF07730"/>
    </source>
</evidence>
<dbReference type="InterPro" id="IPR036890">
    <property type="entry name" value="HATPase_C_sf"/>
</dbReference>
<dbReference type="Gene3D" id="3.30.565.10">
    <property type="entry name" value="Histidine kinase-like ATPase, C-terminal domain"/>
    <property type="match status" value="1"/>
</dbReference>
<name>A0ABW0ZBZ1_9ACTN</name>
<dbReference type="EC" id="2.7.13.3" evidence="2"/>
<feature type="transmembrane region" description="Helical" evidence="10">
    <location>
        <begin position="59"/>
        <end position="82"/>
    </location>
</feature>
<dbReference type="CDD" id="cd16917">
    <property type="entry name" value="HATPase_UhpB-NarQ-NarX-like"/>
    <property type="match status" value="1"/>
</dbReference>
<feature type="domain" description="Signal transduction histidine kinase subgroup 3 dimerisation and phosphoacceptor" evidence="11">
    <location>
        <begin position="167"/>
        <end position="233"/>
    </location>
</feature>
<evidence type="ECO:0000256" key="6">
    <source>
        <dbReference type="ARBA" id="ARBA00022777"/>
    </source>
</evidence>
<keyword evidence="5" id="KW-0547">Nucleotide-binding</keyword>
<evidence type="ECO:0000256" key="3">
    <source>
        <dbReference type="ARBA" id="ARBA00022553"/>
    </source>
</evidence>
<evidence type="ECO:0000313" key="12">
    <source>
        <dbReference type="EMBL" id="MFC5724846.1"/>
    </source>
</evidence>
<evidence type="ECO:0000256" key="2">
    <source>
        <dbReference type="ARBA" id="ARBA00012438"/>
    </source>
</evidence>
<sequence length="391" mass="40789">MAARRPWRAWAEALLVGVVVLGTGQEAYVGAGGTLLSPRVALAVALGLSTALRYRWPVLAAVLATAGAVALGSMLPLLLVLFRLASLGRLVLGAVCVGAAMVGSALVPAQQDLWATRSYGPLLVLLLALALGLWSGSRRRLVASLAEQVDHLRVERELRAEAARLEERTRIASEMHDVLAHRLTVIALHTGALQRRGAALPEPVADRIALLRTASTEALGDLRDVLGALRSTDAREAEASRAPGLRALSSLLEEARAAGQEIEARIEGDDTAVPASHRLAVHRLVQESLTNARKHAAGAPVRVEVRYGPPESTASVRNPAGERDGTAAQGSGYGLVGLAERVGALGGRLEYGPTGSGGWGVTASIPAQDKRVRAAEDEEDAVGDKGTEGAA</sequence>
<evidence type="ECO:0000313" key="13">
    <source>
        <dbReference type="Proteomes" id="UP001596083"/>
    </source>
</evidence>
<dbReference type="InterPro" id="IPR050482">
    <property type="entry name" value="Sensor_HK_TwoCompSys"/>
</dbReference>
<keyword evidence="6 12" id="KW-0418">Kinase</keyword>
<feature type="transmembrane region" description="Helical" evidence="10">
    <location>
        <begin position="119"/>
        <end position="136"/>
    </location>
</feature>
<evidence type="ECO:0000256" key="1">
    <source>
        <dbReference type="ARBA" id="ARBA00000085"/>
    </source>
</evidence>
<organism evidence="12 13">
    <name type="scientific">Streptomyces gamaensis</name>
    <dbReference type="NCBI Taxonomy" id="1763542"/>
    <lineage>
        <taxon>Bacteria</taxon>
        <taxon>Bacillati</taxon>
        <taxon>Actinomycetota</taxon>
        <taxon>Actinomycetes</taxon>
        <taxon>Kitasatosporales</taxon>
        <taxon>Streptomycetaceae</taxon>
        <taxon>Streptomyces</taxon>
    </lineage>
</organism>
<keyword evidence="7" id="KW-0067">ATP-binding</keyword>
<keyword evidence="3" id="KW-0597">Phosphoprotein</keyword>
<dbReference type="Pfam" id="PF07730">
    <property type="entry name" value="HisKA_3"/>
    <property type="match status" value="1"/>
</dbReference>
<evidence type="ECO:0000256" key="10">
    <source>
        <dbReference type="SAM" id="Phobius"/>
    </source>
</evidence>
<keyword evidence="10" id="KW-1133">Transmembrane helix</keyword>
<evidence type="ECO:0000256" key="9">
    <source>
        <dbReference type="SAM" id="MobiDB-lite"/>
    </source>
</evidence>
<dbReference type="PANTHER" id="PTHR24421:SF10">
    <property type="entry name" value="NITRATE_NITRITE SENSOR PROTEIN NARQ"/>
    <property type="match status" value="1"/>
</dbReference>
<keyword evidence="10" id="KW-0812">Transmembrane</keyword>
<feature type="region of interest" description="Disordered" evidence="9">
    <location>
        <begin position="307"/>
        <end position="331"/>
    </location>
</feature>
<keyword evidence="4" id="KW-0808">Transferase</keyword>
<keyword evidence="8" id="KW-0902">Two-component regulatory system</keyword>
<gene>
    <name evidence="12" type="ORF">ACFP1Z_32330</name>
</gene>
<keyword evidence="10" id="KW-0472">Membrane</keyword>
<dbReference type="EMBL" id="JBHSPB010000036">
    <property type="protein sequence ID" value="MFC5724846.1"/>
    <property type="molecule type" value="Genomic_DNA"/>
</dbReference>